<dbReference type="Gene3D" id="3.30.565.10">
    <property type="entry name" value="Histidine kinase-like ATPase, C-terminal domain"/>
    <property type="match status" value="1"/>
</dbReference>
<feature type="compositionally biased region" description="Basic and acidic residues" evidence="17">
    <location>
        <begin position="9"/>
        <end position="23"/>
    </location>
</feature>
<feature type="transmembrane region" description="Helical" evidence="18">
    <location>
        <begin position="79"/>
        <end position="98"/>
    </location>
</feature>
<evidence type="ECO:0000256" key="1">
    <source>
        <dbReference type="ARBA" id="ARBA00000085"/>
    </source>
</evidence>
<evidence type="ECO:0000256" key="15">
    <source>
        <dbReference type="ARBA" id="ARBA00030800"/>
    </source>
</evidence>
<evidence type="ECO:0000256" key="18">
    <source>
        <dbReference type="SAM" id="Phobius"/>
    </source>
</evidence>
<organism evidence="20 21">
    <name type="scientific">Microbacterium bovistercoris</name>
    <dbReference type="NCBI Taxonomy" id="2293570"/>
    <lineage>
        <taxon>Bacteria</taxon>
        <taxon>Bacillati</taxon>
        <taxon>Actinomycetota</taxon>
        <taxon>Actinomycetes</taxon>
        <taxon>Micrococcales</taxon>
        <taxon>Microbacteriaceae</taxon>
        <taxon>Microbacterium</taxon>
    </lineage>
</organism>
<dbReference type="InterPro" id="IPR005467">
    <property type="entry name" value="His_kinase_dom"/>
</dbReference>
<keyword evidence="21" id="KW-1185">Reference proteome</keyword>
<evidence type="ECO:0000313" key="20">
    <source>
        <dbReference type="EMBL" id="REJ05905.1"/>
    </source>
</evidence>
<name>A0A371NUG2_9MICO</name>
<feature type="transmembrane region" description="Helical" evidence="18">
    <location>
        <begin position="54"/>
        <end position="73"/>
    </location>
</feature>
<dbReference type="EC" id="2.7.13.3" evidence="4"/>
<evidence type="ECO:0000256" key="12">
    <source>
        <dbReference type="ARBA" id="ARBA00023012"/>
    </source>
</evidence>
<evidence type="ECO:0000256" key="16">
    <source>
        <dbReference type="SAM" id="Coils"/>
    </source>
</evidence>
<keyword evidence="8" id="KW-0808">Transferase</keyword>
<keyword evidence="6" id="KW-0004">4Fe-4S</keyword>
<keyword evidence="18" id="KW-1133">Transmembrane helix</keyword>
<feature type="transmembrane region" description="Helical" evidence="18">
    <location>
        <begin position="145"/>
        <end position="162"/>
    </location>
</feature>
<feature type="coiled-coil region" evidence="16">
    <location>
        <begin position="206"/>
        <end position="233"/>
    </location>
</feature>
<dbReference type="GO" id="GO:0016020">
    <property type="term" value="C:membrane"/>
    <property type="evidence" value="ECO:0007669"/>
    <property type="project" value="InterPro"/>
</dbReference>
<evidence type="ECO:0000256" key="9">
    <source>
        <dbReference type="ARBA" id="ARBA00022723"/>
    </source>
</evidence>
<evidence type="ECO:0000256" key="7">
    <source>
        <dbReference type="ARBA" id="ARBA00022490"/>
    </source>
</evidence>
<dbReference type="InterPro" id="IPR050482">
    <property type="entry name" value="Sensor_HK_TwoCompSys"/>
</dbReference>
<dbReference type="GO" id="GO:0046872">
    <property type="term" value="F:metal ion binding"/>
    <property type="evidence" value="ECO:0007669"/>
    <property type="project" value="UniProtKB-KW"/>
</dbReference>
<comment type="function">
    <text evidence="14">Member of the two-component regulatory system NreB/NreC involved in the control of dissimilatory nitrate/nitrite reduction in response to oxygen. NreB functions as a direct oxygen sensor histidine kinase which is autophosphorylated, in the absence of oxygen, probably at the conserved histidine residue, and transfers its phosphate group probably to a conserved aspartate residue of NreC. NreB/NreC activates the expression of the nitrate (narGHJI) and nitrite (nir) reductase operons, as well as the putative nitrate transporter gene narT.</text>
</comment>
<keyword evidence="12" id="KW-0902">Two-component regulatory system</keyword>
<dbReference type="GO" id="GO:0051539">
    <property type="term" value="F:4 iron, 4 sulfur cluster binding"/>
    <property type="evidence" value="ECO:0007669"/>
    <property type="project" value="UniProtKB-KW"/>
</dbReference>
<evidence type="ECO:0000256" key="11">
    <source>
        <dbReference type="ARBA" id="ARBA00023004"/>
    </source>
</evidence>
<comment type="caution">
    <text evidence="20">The sequence shown here is derived from an EMBL/GenBank/DDBJ whole genome shotgun (WGS) entry which is preliminary data.</text>
</comment>
<evidence type="ECO:0000256" key="10">
    <source>
        <dbReference type="ARBA" id="ARBA00022777"/>
    </source>
</evidence>
<dbReference type="SUPFAM" id="SSF55874">
    <property type="entry name" value="ATPase domain of HSP90 chaperone/DNA topoisomerase II/histidine kinase"/>
    <property type="match status" value="1"/>
</dbReference>
<evidence type="ECO:0000259" key="19">
    <source>
        <dbReference type="PROSITE" id="PS50109"/>
    </source>
</evidence>
<evidence type="ECO:0000256" key="2">
    <source>
        <dbReference type="ARBA" id="ARBA00001966"/>
    </source>
</evidence>
<dbReference type="InterPro" id="IPR011712">
    <property type="entry name" value="Sig_transdc_His_kin_sub3_dim/P"/>
</dbReference>
<keyword evidence="11" id="KW-0408">Iron</keyword>
<keyword evidence="9" id="KW-0479">Metal-binding</keyword>
<accession>A0A371NUG2</accession>
<dbReference type="GO" id="GO:0000155">
    <property type="term" value="F:phosphorelay sensor kinase activity"/>
    <property type="evidence" value="ECO:0007669"/>
    <property type="project" value="InterPro"/>
</dbReference>
<evidence type="ECO:0000256" key="4">
    <source>
        <dbReference type="ARBA" id="ARBA00012438"/>
    </source>
</evidence>
<evidence type="ECO:0000256" key="3">
    <source>
        <dbReference type="ARBA" id="ARBA00004496"/>
    </source>
</evidence>
<dbReference type="CDD" id="cd16917">
    <property type="entry name" value="HATPase_UhpB-NarQ-NarX-like"/>
    <property type="match status" value="1"/>
</dbReference>
<dbReference type="AlphaFoldDB" id="A0A371NUG2"/>
<dbReference type="EMBL" id="QUAB01000039">
    <property type="protein sequence ID" value="REJ05905.1"/>
    <property type="molecule type" value="Genomic_DNA"/>
</dbReference>
<dbReference type="PRINTS" id="PR00344">
    <property type="entry name" value="BCTRLSENSOR"/>
</dbReference>
<dbReference type="InterPro" id="IPR003594">
    <property type="entry name" value="HATPase_dom"/>
</dbReference>
<dbReference type="GO" id="GO:0046983">
    <property type="term" value="F:protein dimerization activity"/>
    <property type="evidence" value="ECO:0007669"/>
    <property type="project" value="InterPro"/>
</dbReference>
<feature type="compositionally biased region" description="Polar residues" evidence="17">
    <location>
        <begin position="31"/>
        <end position="41"/>
    </location>
</feature>
<evidence type="ECO:0000256" key="13">
    <source>
        <dbReference type="ARBA" id="ARBA00023014"/>
    </source>
</evidence>
<keyword evidence="7" id="KW-0963">Cytoplasm</keyword>
<feature type="transmembrane region" description="Helical" evidence="18">
    <location>
        <begin position="105"/>
        <end position="125"/>
    </location>
</feature>
<keyword evidence="18" id="KW-0812">Transmembrane</keyword>
<protein>
    <recommendedName>
        <fullName evidence="5">Oxygen sensor histidine kinase NreB</fullName>
        <ecNumber evidence="4">2.7.13.3</ecNumber>
    </recommendedName>
    <alternativeName>
        <fullName evidence="15">Nitrogen regulation protein B</fullName>
    </alternativeName>
</protein>
<feature type="domain" description="Histidine kinase" evidence="19">
    <location>
        <begin position="235"/>
        <end position="422"/>
    </location>
</feature>
<dbReference type="InterPro" id="IPR004358">
    <property type="entry name" value="Sig_transdc_His_kin-like_C"/>
</dbReference>
<comment type="subcellular location">
    <subcellularLocation>
        <location evidence="3">Cytoplasm</location>
    </subcellularLocation>
</comment>
<dbReference type="OrthoDB" id="144293at2"/>
<comment type="catalytic activity">
    <reaction evidence="1">
        <text>ATP + protein L-histidine = ADP + protein N-phospho-L-histidine.</text>
        <dbReference type="EC" id="2.7.13.3"/>
    </reaction>
</comment>
<feature type="region of interest" description="Disordered" evidence="17">
    <location>
        <begin position="437"/>
        <end position="489"/>
    </location>
</feature>
<evidence type="ECO:0000256" key="6">
    <source>
        <dbReference type="ARBA" id="ARBA00022485"/>
    </source>
</evidence>
<keyword evidence="18" id="KW-0472">Membrane</keyword>
<keyword evidence="16" id="KW-0175">Coiled coil</keyword>
<dbReference type="Pfam" id="PF02518">
    <property type="entry name" value="HATPase_c"/>
    <property type="match status" value="1"/>
</dbReference>
<dbReference type="PANTHER" id="PTHR24421">
    <property type="entry name" value="NITRATE/NITRITE SENSOR PROTEIN NARX-RELATED"/>
    <property type="match status" value="1"/>
</dbReference>
<reference evidence="20 21" key="1">
    <citation type="submission" date="2018-08" db="EMBL/GenBank/DDBJ databases">
        <title>Isolation, diversity and antifungal activity of Actinobacteria from cow dung.</title>
        <authorList>
            <person name="Ling L."/>
        </authorList>
    </citation>
    <scope>NUCLEOTIDE SEQUENCE [LARGE SCALE GENOMIC DNA]</scope>
    <source>
        <strain evidence="20 21">NEAU-LLE</strain>
    </source>
</reference>
<evidence type="ECO:0000256" key="8">
    <source>
        <dbReference type="ARBA" id="ARBA00022679"/>
    </source>
</evidence>
<dbReference type="PROSITE" id="PS50109">
    <property type="entry name" value="HIS_KIN"/>
    <property type="match status" value="1"/>
</dbReference>
<sequence length="489" mass="51317">MLRSCLQPRRSDPQADPSKDRVPWRALAAPQGQNRRMSDASVSSRHRMLRTARVALHLIAVLLAVVTTLRAVVAGLAPLPAILAAVAFLGWYGAGALLIQGPGALWWLGGLTVLWGGMLVISPEYVWLAFPLLLLAGHLIRGRAAWIYAVIVMLGAVVAPVLHHTPLTFAHIAGPVLGGAFAVAISLGYDTLLRDAAERERLIASLLQAQHETAALQDELARTQHEAGAAKERTRLARDLHDTIAQELSSVSLLARTGGAERMPQIDALAQHSLVELRRIVASLAPAELEDSALAGALDRMLDALRTDTGIESALDVSEPMPALPTGVEVAFLRVAQSALANVRQHSGAARVEIGLGAADGLARLEIADDGRGFDRASAGRAGSSYGLIAMRSRLEELGGELVIDSTPGEGTRLTARVPLASSAGVTRVFDHAVENAAGGPSADAKPTTRSAGATRVFDHAVDSAAGASPADAKPTTRPQRGAGEEAER</sequence>
<feature type="region of interest" description="Disordered" evidence="17">
    <location>
        <begin position="1"/>
        <end position="41"/>
    </location>
</feature>
<keyword evidence="13" id="KW-0411">Iron-sulfur</keyword>
<proteinExistence type="predicted"/>
<dbReference type="SMART" id="SM00387">
    <property type="entry name" value="HATPase_c"/>
    <property type="match status" value="1"/>
</dbReference>
<gene>
    <name evidence="20" type="ORF">DY023_08150</name>
</gene>
<comment type="cofactor">
    <cofactor evidence="2">
        <name>[4Fe-4S] cluster</name>
        <dbReference type="ChEBI" id="CHEBI:49883"/>
    </cofactor>
</comment>
<feature type="transmembrane region" description="Helical" evidence="18">
    <location>
        <begin position="169"/>
        <end position="189"/>
    </location>
</feature>
<evidence type="ECO:0000256" key="5">
    <source>
        <dbReference type="ARBA" id="ARBA00017322"/>
    </source>
</evidence>
<dbReference type="Pfam" id="PF07730">
    <property type="entry name" value="HisKA_3"/>
    <property type="match status" value="1"/>
</dbReference>
<evidence type="ECO:0000256" key="14">
    <source>
        <dbReference type="ARBA" id="ARBA00024827"/>
    </source>
</evidence>
<evidence type="ECO:0000256" key="17">
    <source>
        <dbReference type="SAM" id="MobiDB-lite"/>
    </source>
</evidence>
<dbReference type="Proteomes" id="UP000262172">
    <property type="component" value="Unassembled WGS sequence"/>
</dbReference>
<dbReference type="PANTHER" id="PTHR24421:SF62">
    <property type="entry name" value="SENSORY TRANSDUCTION HISTIDINE KINASE"/>
    <property type="match status" value="1"/>
</dbReference>
<evidence type="ECO:0000313" key="21">
    <source>
        <dbReference type="Proteomes" id="UP000262172"/>
    </source>
</evidence>
<dbReference type="InterPro" id="IPR036890">
    <property type="entry name" value="HATPase_C_sf"/>
</dbReference>
<dbReference type="Gene3D" id="1.20.5.1930">
    <property type="match status" value="1"/>
</dbReference>
<dbReference type="GO" id="GO:0005737">
    <property type="term" value="C:cytoplasm"/>
    <property type="evidence" value="ECO:0007669"/>
    <property type="project" value="UniProtKB-SubCell"/>
</dbReference>
<keyword evidence="10 20" id="KW-0418">Kinase</keyword>